<evidence type="ECO:0000259" key="2">
    <source>
        <dbReference type="Pfam" id="PF00892"/>
    </source>
</evidence>
<dbReference type="SUPFAM" id="SSF103481">
    <property type="entry name" value="Multidrug resistance efflux transporter EmrE"/>
    <property type="match status" value="2"/>
</dbReference>
<feature type="transmembrane region" description="Helical" evidence="1">
    <location>
        <begin position="154"/>
        <end position="180"/>
    </location>
</feature>
<feature type="transmembrane region" description="Helical" evidence="1">
    <location>
        <begin position="113"/>
        <end position="142"/>
    </location>
</feature>
<feature type="transmembrane region" description="Helical" evidence="1">
    <location>
        <begin position="41"/>
        <end position="59"/>
    </location>
</feature>
<keyword evidence="1" id="KW-0812">Transmembrane</keyword>
<reference evidence="3" key="1">
    <citation type="submission" date="2021-10" db="EMBL/GenBank/DDBJ databases">
        <title>Roseicella aerolatum sp. nov., isolated from aerosols of e-waste dismantling site.</title>
        <authorList>
            <person name="Qin T."/>
        </authorList>
    </citation>
    <scope>NUCLEOTIDE SEQUENCE</scope>
    <source>
        <strain evidence="3">GB24</strain>
    </source>
</reference>
<dbReference type="InterPro" id="IPR037185">
    <property type="entry name" value="EmrE-like"/>
</dbReference>
<gene>
    <name evidence="3" type="ORF">LHA35_17605</name>
</gene>
<evidence type="ECO:0000256" key="1">
    <source>
        <dbReference type="SAM" id="Phobius"/>
    </source>
</evidence>
<keyword evidence="4" id="KW-1185">Reference proteome</keyword>
<organism evidence="3 4">
    <name type="scientific">Roseicella aerolata</name>
    <dbReference type="NCBI Taxonomy" id="2883479"/>
    <lineage>
        <taxon>Bacteria</taxon>
        <taxon>Pseudomonadati</taxon>
        <taxon>Pseudomonadota</taxon>
        <taxon>Alphaproteobacteria</taxon>
        <taxon>Acetobacterales</taxon>
        <taxon>Roseomonadaceae</taxon>
        <taxon>Roseicella</taxon>
    </lineage>
</organism>
<protein>
    <submittedName>
        <fullName evidence="3">DMT family transporter</fullName>
    </submittedName>
</protein>
<dbReference type="InterPro" id="IPR000620">
    <property type="entry name" value="EamA_dom"/>
</dbReference>
<name>A0A9X1IF47_9PROT</name>
<dbReference type="PANTHER" id="PTHR22911">
    <property type="entry name" value="ACYL-MALONYL CONDENSING ENZYME-RELATED"/>
    <property type="match status" value="1"/>
</dbReference>
<evidence type="ECO:0000313" key="4">
    <source>
        <dbReference type="Proteomes" id="UP001139311"/>
    </source>
</evidence>
<dbReference type="Gene3D" id="1.10.3730.20">
    <property type="match status" value="1"/>
</dbReference>
<dbReference type="Pfam" id="PF00892">
    <property type="entry name" value="EamA"/>
    <property type="match status" value="2"/>
</dbReference>
<accession>A0A9X1IF47</accession>
<dbReference type="GO" id="GO:0016020">
    <property type="term" value="C:membrane"/>
    <property type="evidence" value="ECO:0007669"/>
    <property type="project" value="InterPro"/>
</dbReference>
<keyword evidence="1" id="KW-0472">Membrane</keyword>
<feature type="transmembrane region" description="Helical" evidence="1">
    <location>
        <begin position="285"/>
        <end position="303"/>
    </location>
</feature>
<feature type="transmembrane region" description="Helical" evidence="1">
    <location>
        <begin position="236"/>
        <end position="255"/>
    </location>
</feature>
<sequence length="304" mass="31861">MILSPLWLPVTLAAALFQTWRTALQQKLRGQLSVNAAAVVRYLYGVPVGAALLGLYMLVFGGSLPALNLPFLALAAAGGLGQILGTNLLIMAFGHRGFAVGTAYAKTEAVQGAILALVLLGERISAIAWIGISIGVGGVLWLSLAGKARNAGELLRATVQPAAVCGLASGFFFALTSVLIKAANLELPGDDPILRALVTLVAANILQTLMQGSWLLAREPDQARAVFTTWRTSAQVGALSACGSACWFTAFALAPVALVRAVGQVEIIFTLLFSRFYLREQPKRAEILGALTVVLGVVLVLVGR</sequence>
<feature type="transmembrane region" description="Helical" evidence="1">
    <location>
        <begin position="71"/>
        <end position="93"/>
    </location>
</feature>
<keyword evidence="1" id="KW-1133">Transmembrane helix</keyword>
<dbReference type="Proteomes" id="UP001139311">
    <property type="component" value="Unassembled WGS sequence"/>
</dbReference>
<dbReference type="EMBL" id="JAJAQI010000028">
    <property type="protein sequence ID" value="MCB4823549.1"/>
    <property type="molecule type" value="Genomic_DNA"/>
</dbReference>
<dbReference type="AlphaFoldDB" id="A0A9X1IF47"/>
<comment type="caution">
    <text evidence="3">The sequence shown here is derived from an EMBL/GenBank/DDBJ whole genome shotgun (WGS) entry which is preliminary data.</text>
</comment>
<feature type="domain" description="EamA" evidence="2">
    <location>
        <begin position="9"/>
        <end position="143"/>
    </location>
</feature>
<dbReference type="PANTHER" id="PTHR22911:SF76">
    <property type="entry name" value="EAMA DOMAIN-CONTAINING PROTEIN"/>
    <property type="match status" value="1"/>
</dbReference>
<proteinExistence type="predicted"/>
<dbReference type="RefSeq" id="WP_226610409.1">
    <property type="nucleotide sequence ID" value="NZ_JAJAQI010000028.1"/>
</dbReference>
<feature type="transmembrane region" description="Helical" evidence="1">
    <location>
        <begin position="192"/>
        <end position="216"/>
    </location>
</feature>
<evidence type="ECO:0000313" key="3">
    <source>
        <dbReference type="EMBL" id="MCB4823549.1"/>
    </source>
</evidence>
<feature type="domain" description="EamA" evidence="2">
    <location>
        <begin position="162"/>
        <end position="301"/>
    </location>
</feature>